<evidence type="ECO:0000313" key="9">
    <source>
        <dbReference type="Proteomes" id="UP000078287"/>
    </source>
</evidence>
<dbReference type="STRING" id="1707952.A6A03_19010"/>
<dbReference type="Proteomes" id="UP000078287">
    <property type="component" value="Unassembled WGS sequence"/>
</dbReference>
<dbReference type="CDD" id="cd09170">
    <property type="entry name" value="PLDc_Nuc"/>
    <property type="match status" value="1"/>
</dbReference>
<evidence type="ECO:0000256" key="5">
    <source>
        <dbReference type="ARBA" id="ARBA00022963"/>
    </source>
</evidence>
<dbReference type="SUPFAM" id="SSF56024">
    <property type="entry name" value="Phospholipase D/nuclease"/>
    <property type="match status" value="2"/>
</dbReference>
<dbReference type="PANTHER" id="PTHR43856:SF1">
    <property type="entry name" value="MITOCHONDRIAL CARDIOLIPIN HYDROLASE"/>
    <property type="match status" value="1"/>
</dbReference>
<dbReference type="GO" id="GO:0004630">
    <property type="term" value="F:phospholipase D activity"/>
    <property type="evidence" value="ECO:0007669"/>
    <property type="project" value="UniProtKB-EC"/>
</dbReference>
<feature type="domain" description="PLD phosphodiesterase" evidence="7">
    <location>
        <begin position="324"/>
        <end position="351"/>
    </location>
</feature>
<dbReference type="InterPro" id="IPR025202">
    <property type="entry name" value="PLD-like_dom"/>
</dbReference>
<keyword evidence="6" id="KW-0443">Lipid metabolism</keyword>
<evidence type="ECO:0000256" key="6">
    <source>
        <dbReference type="ARBA" id="ARBA00023098"/>
    </source>
</evidence>
<dbReference type="Pfam" id="PF13091">
    <property type="entry name" value="PLDc_2"/>
    <property type="match status" value="2"/>
</dbReference>
<dbReference type="EC" id="3.1.4.4" evidence="3"/>
<reference evidence="8 9" key="1">
    <citation type="submission" date="2016-04" db="EMBL/GenBank/DDBJ databases">
        <title>Chloroflexus islandicus sp. nov., a thermophilic filamentous anoxygenic phototrophic bacterium from geyser Strokkur (Iceland).</title>
        <authorList>
            <person name="Gaisin V.A."/>
            <person name="Kalashnikov A.M."/>
            <person name="Sukhacheva M.V."/>
            <person name="Grouzdev D.S."/>
            <person name="Ivanov T.M."/>
            <person name="Kuznetsov B."/>
            <person name="Gorlenko V.M."/>
        </authorList>
    </citation>
    <scope>NUCLEOTIDE SEQUENCE [LARGE SCALE GENOMIC DNA]</scope>
    <source>
        <strain evidence="9">isl-2</strain>
    </source>
</reference>
<dbReference type="GO" id="GO:0016891">
    <property type="term" value="F:RNA endonuclease activity producing 5'-phosphomonoesters, hydrolytic mechanism"/>
    <property type="evidence" value="ECO:0007669"/>
    <property type="project" value="TreeGrafter"/>
</dbReference>
<dbReference type="InterPro" id="IPR051406">
    <property type="entry name" value="PLD_domain"/>
</dbReference>
<organism evidence="8 9">
    <name type="scientific">Chloroflexus islandicus</name>
    <dbReference type="NCBI Taxonomy" id="1707952"/>
    <lineage>
        <taxon>Bacteria</taxon>
        <taxon>Bacillati</taxon>
        <taxon>Chloroflexota</taxon>
        <taxon>Chloroflexia</taxon>
        <taxon>Chloroflexales</taxon>
        <taxon>Chloroflexineae</taxon>
        <taxon>Chloroflexaceae</taxon>
        <taxon>Chloroflexus</taxon>
    </lineage>
</organism>
<comment type="similarity">
    <text evidence="2">Belongs to the phospholipase D family.</text>
</comment>
<dbReference type="EMBL" id="LWQS01000088">
    <property type="protein sequence ID" value="OAN41241.1"/>
    <property type="molecule type" value="Genomic_DNA"/>
</dbReference>
<name>A0A178M0X7_9CHLR</name>
<dbReference type="OrthoDB" id="155099at2"/>
<dbReference type="InterPro" id="IPR001736">
    <property type="entry name" value="PLipase_D/transphosphatidylase"/>
</dbReference>
<evidence type="ECO:0000256" key="2">
    <source>
        <dbReference type="ARBA" id="ARBA00008664"/>
    </source>
</evidence>
<evidence type="ECO:0000256" key="3">
    <source>
        <dbReference type="ARBA" id="ARBA00012027"/>
    </source>
</evidence>
<dbReference type="PROSITE" id="PS50035">
    <property type="entry name" value="PLD"/>
    <property type="match status" value="2"/>
</dbReference>
<comment type="caution">
    <text evidence="8">The sequence shown here is derived from an EMBL/GenBank/DDBJ whole genome shotgun (WGS) entry which is preliminary data.</text>
</comment>
<keyword evidence="5" id="KW-0442">Lipid degradation</keyword>
<dbReference type="AlphaFoldDB" id="A0A178M0X7"/>
<keyword evidence="9" id="KW-1185">Reference proteome</keyword>
<evidence type="ECO:0000256" key="1">
    <source>
        <dbReference type="ARBA" id="ARBA00000798"/>
    </source>
</evidence>
<evidence type="ECO:0000256" key="4">
    <source>
        <dbReference type="ARBA" id="ARBA00022801"/>
    </source>
</evidence>
<dbReference type="GO" id="GO:0016042">
    <property type="term" value="P:lipid catabolic process"/>
    <property type="evidence" value="ECO:0007669"/>
    <property type="project" value="UniProtKB-KW"/>
</dbReference>
<accession>A0A178M0X7</accession>
<evidence type="ECO:0000313" key="8">
    <source>
        <dbReference type="EMBL" id="OAN41241.1"/>
    </source>
</evidence>
<protein>
    <recommendedName>
        <fullName evidence="3">phospholipase D</fullName>
        <ecNumber evidence="3">3.1.4.4</ecNumber>
    </recommendedName>
</protein>
<comment type="catalytic activity">
    <reaction evidence="1">
        <text>a 1,2-diacyl-sn-glycero-3-phosphocholine + H2O = a 1,2-diacyl-sn-glycero-3-phosphate + choline + H(+)</text>
        <dbReference type="Rhea" id="RHEA:14445"/>
        <dbReference type="ChEBI" id="CHEBI:15354"/>
        <dbReference type="ChEBI" id="CHEBI:15377"/>
        <dbReference type="ChEBI" id="CHEBI:15378"/>
        <dbReference type="ChEBI" id="CHEBI:57643"/>
        <dbReference type="ChEBI" id="CHEBI:58608"/>
        <dbReference type="EC" id="3.1.4.4"/>
    </reaction>
</comment>
<dbReference type="SMART" id="SM00155">
    <property type="entry name" value="PLDc"/>
    <property type="match status" value="2"/>
</dbReference>
<proteinExistence type="inferred from homology"/>
<dbReference type="CDD" id="cd09116">
    <property type="entry name" value="PLDc_Nuc_like"/>
    <property type="match status" value="1"/>
</dbReference>
<dbReference type="PANTHER" id="PTHR43856">
    <property type="entry name" value="CARDIOLIPIN HYDROLASE"/>
    <property type="match status" value="1"/>
</dbReference>
<dbReference type="GO" id="GO:0006793">
    <property type="term" value="P:phosphorus metabolic process"/>
    <property type="evidence" value="ECO:0007669"/>
    <property type="project" value="UniProtKB-ARBA"/>
</dbReference>
<gene>
    <name evidence="8" type="ORF">A6A03_19010</name>
</gene>
<evidence type="ECO:0000259" key="7">
    <source>
        <dbReference type="PROSITE" id="PS50035"/>
    </source>
</evidence>
<dbReference type="RefSeq" id="WP_066790630.1">
    <property type="nucleotide sequence ID" value="NZ_LWQS01000088.1"/>
</dbReference>
<feature type="domain" description="PLD phosphodiesterase" evidence="7">
    <location>
        <begin position="163"/>
        <end position="190"/>
    </location>
</feature>
<keyword evidence="4" id="KW-0378">Hydrolase</keyword>
<dbReference type="Gene3D" id="3.30.870.10">
    <property type="entry name" value="Endonuclease Chain A"/>
    <property type="match status" value="2"/>
</dbReference>
<sequence>MARKPASSRSPQRLNRTQIILLFLTLALGFLITAGIIDLRRFGLDPSLLGIETPPTPTVSGQMGGMTVYFTTPSLVYPDIPRNRVTPPYLRDILNDIAQARQSIDMATFEYTLQPLAEALVAAHQRGVKVRLALDRESLADPVDAKFAGILEDAGIPVSWEDSPAFLHSKFIIIDNKIVWTGSWNATINDTYRNNNNLLRITMPEIVENYRVEFAEMAAGRFGNSKQAKTPFSRITTAQATIENYFTPRERPAARIVELINGARRSVLFMAFSFTSDEIAGAMIARQQAGVPVRGVFERRNVGGTGSEFGLLRDGGVEVLEDGNCYTMHHKVIIIDERIVITGSYNFTARAERTNDENLLIIDDPKLAAEYLAEFERVFEQARNPTRCQS</sequence>